<accession>A0A2I1BSP7</accession>
<protein>
    <submittedName>
        <fullName evidence="2">Uncharacterized protein</fullName>
    </submittedName>
</protein>
<dbReference type="RefSeq" id="XP_024676971.1">
    <property type="nucleotide sequence ID" value="XM_024832440.1"/>
</dbReference>
<sequence>MHILNDVLGRPERIEILGPQNGSGPCLGYEGYLGSVIWALQIFSFFVVWLIRGVVACHSTSQVLLSDPRQRASWSPQLSLGSR</sequence>
<feature type="transmembrane region" description="Helical" evidence="1">
    <location>
        <begin position="32"/>
        <end position="51"/>
    </location>
</feature>
<dbReference type="EMBL" id="MSZS01000016">
    <property type="protein sequence ID" value="PKX88376.1"/>
    <property type="molecule type" value="Genomic_DNA"/>
</dbReference>
<keyword evidence="3" id="KW-1185">Reference proteome</keyword>
<evidence type="ECO:0000256" key="1">
    <source>
        <dbReference type="SAM" id="Phobius"/>
    </source>
</evidence>
<reference evidence="3" key="1">
    <citation type="journal article" date="2018" name="Proc. Natl. Acad. Sci. U.S.A.">
        <title>Linking secondary metabolites to gene clusters through genome sequencing of six diverse Aspergillus species.</title>
        <authorList>
            <person name="Kaerboelling I."/>
            <person name="Vesth T.C."/>
            <person name="Frisvad J.C."/>
            <person name="Nybo J.L."/>
            <person name="Theobald S."/>
            <person name="Kuo A."/>
            <person name="Bowyer P."/>
            <person name="Matsuda Y."/>
            <person name="Mondo S."/>
            <person name="Lyhne E.K."/>
            <person name="Kogle M.E."/>
            <person name="Clum A."/>
            <person name="Lipzen A."/>
            <person name="Salamov A."/>
            <person name="Ngan C.Y."/>
            <person name="Daum C."/>
            <person name="Chiniquy J."/>
            <person name="Barry K."/>
            <person name="LaButti K."/>
            <person name="Haridas S."/>
            <person name="Simmons B.A."/>
            <person name="Magnuson J.K."/>
            <person name="Mortensen U.H."/>
            <person name="Larsen T.O."/>
            <person name="Grigoriev I.V."/>
            <person name="Baker S.E."/>
            <person name="Andersen M.R."/>
        </authorList>
    </citation>
    <scope>NUCLEOTIDE SEQUENCE [LARGE SCALE GENOMIC DNA]</scope>
    <source>
        <strain evidence="3">IBT 16806</strain>
    </source>
</reference>
<proteinExistence type="predicted"/>
<keyword evidence="1" id="KW-1133">Transmembrane helix</keyword>
<dbReference type="VEuPathDB" id="FungiDB:P174DRAFT_74063"/>
<dbReference type="AlphaFoldDB" id="A0A2I1BSP7"/>
<keyword evidence="1" id="KW-0472">Membrane</keyword>
<keyword evidence="1" id="KW-0812">Transmembrane</keyword>
<evidence type="ECO:0000313" key="3">
    <source>
        <dbReference type="Proteomes" id="UP000234474"/>
    </source>
</evidence>
<gene>
    <name evidence="2" type="ORF">P174DRAFT_74063</name>
</gene>
<evidence type="ECO:0000313" key="2">
    <source>
        <dbReference type="EMBL" id="PKX88376.1"/>
    </source>
</evidence>
<comment type="caution">
    <text evidence="2">The sequence shown here is derived from an EMBL/GenBank/DDBJ whole genome shotgun (WGS) entry which is preliminary data.</text>
</comment>
<name>A0A2I1BSP7_ASPN1</name>
<organism evidence="2 3">
    <name type="scientific">Aspergillus novofumigatus (strain IBT 16806)</name>
    <dbReference type="NCBI Taxonomy" id="1392255"/>
    <lineage>
        <taxon>Eukaryota</taxon>
        <taxon>Fungi</taxon>
        <taxon>Dikarya</taxon>
        <taxon>Ascomycota</taxon>
        <taxon>Pezizomycotina</taxon>
        <taxon>Eurotiomycetes</taxon>
        <taxon>Eurotiomycetidae</taxon>
        <taxon>Eurotiales</taxon>
        <taxon>Aspergillaceae</taxon>
        <taxon>Aspergillus</taxon>
        <taxon>Aspergillus subgen. Fumigati</taxon>
    </lineage>
</organism>
<dbReference type="Proteomes" id="UP000234474">
    <property type="component" value="Unassembled WGS sequence"/>
</dbReference>
<dbReference type="GeneID" id="36539777"/>